<protein>
    <submittedName>
        <fullName evidence="2">Uncharacterized protein</fullName>
    </submittedName>
</protein>
<keyword evidence="1" id="KW-0472">Membrane</keyword>
<dbReference type="Proteomes" id="UP001140091">
    <property type="component" value="Unassembled WGS sequence"/>
</dbReference>
<reference evidence="2" key="1">
    <citation type="submission" date="2022-06" db="EMBL/GenBank/DDBJ databases">
        <title>Genome Sequence of Candolleomyces eurysporus.</title>
        <authorList>
            <person name="Buettner E."/>
        </authorList>
    </citation>
    <scope>NUCLEOTIDE SEQUENCE</scope>
    <source>
        <strain evidence="2">VTCC 930004</strain>
    </source>
</reference>
<evidence type="ECO:0000313" key="2">
    <source>
        <dbReference type="EMBL" id="KAJ2935777.1"/>
    </source>
</evidence>
<feature type="transmembrane region" description="Helical" evidence="1">
    <location>
        <begin position="12"/>
        <end position="33"/>
    </location>
</feature>
<keyword evidence="1" id="KW-1133">Transmembrane helix</keyword>
<name>A0A9W8JJN5_9AGAR</name>
<feature type="transmembrane region" description="Helical" evidence="1">
    <location>
        <begin position="39"/>
        <end position="58"/>
    </location>
</feature>
<feature type="non-terminal residue" evidence="2">
    <location>
        <position position="84"/>
    </location>
</feature>
<keyword evidence="1" id="KW-0812">Transmembrane</keyword>
<sequence length="84" mass="8917">MEAQCFLHPILAAFTVIFILSHVAGTVFITAFVLNHAAFIAAFVLDHVAGAAFFVLSGKEAFILSSKKVFFVCFIFAAGGCSGK</sequence>
<proteinExistence type="predicted"/>
<dbReference type="OrthoDB" id="10350760at2759"/>
<evidence type="ECO:0000256" key="1">
    <source>
        <dbReference type="SAM" id="Phobius"/>
    </source>
</evidence>
<comment type="caution">
    <text evidence="2">The sequence shown here is derived from an EMBL/GenBank/DDBJ whole genome shotgun (WGS) entry which is preliminary data.</text>
</comment>
<dbReference type="AlphaFoldDB" id="A0A9W8JJN5"/>
<evidence type="ECO:0000313" key="3">
    <source>
        <dbReference type="Proteomes" id="UP001140091"/>
    </source>
</evidence>
<organism evidence="2 3">
    <name type="scientific">Candolleomyces eurysporus</name>
    <dbReference type="NCBI Taxonomy" id="2828524"/>
    <lineage>
        <taxon>Eukaryota</taxon>
        <taxon>Fungi</taxon>
        <taxon>Dikarya</taxon>
        <taxon>Basidiomycota</taxon>
        <taxon>Agaricomycotina</taxon>
        <taxon>Agaricomycetes</taxon>
        <taxon>Agaricomycetidae</taxon>
        <taxon>Agaricales</taxon>
        <taxon>Agaricineae</taxon>
        <taxon>Psathyrellaceae</taxon>
        <taxon>Candolleomyces</taxon>
    </lineage>
</organism>
<dbReference type="EMBL" id="JANBPK010000332">
    <property type="protein sequence ID" value="KAJ2935777.1"/>
    <property type="molecule type" value="Genomic_DNA"/>
</dbReference>
<accession>A0A9W8JJN5</accession>
<gene>
    <name evidence="2" type="ORF">H1R20_g1316</name>
</gene>
<keyword evidence="3" id="KW-1185">Reference proteome</keyword>